<keyword evidence="9" id="KW-0472">Membrane</keyword>
<evidence type="ECO:0000256" key="7">
    <source>
        <dbReference type="ARBA" id="ARBA00022927"/>
    </source>
</evidence>
<organism evidence="12 13">
    <name type="scientific">Verticillium nonalfalfae</name>
    <dbReference type="NCBI Taxonomy" id="1051616"/>
    <lineage>
        <taxon>Eukaryota</taxon>
        <taxon>Fungi</taxon>
        <taxon>Dikarya</taxon>
        <taxon>Ascomycota</taxon>
        <taxon>Pezizomycotina</taxon>
        <taxon>Sordariomycetes</taxon>
        <taxon>Hypocreomycetidae</taxon>
        <taxon>Glomerellales</taxon>
        <taxon>Plectosphaerellaceae</taxon>
        <taxon>Verticillium</taxon>
    </lineage>
</organism>
<name>A0A3M9YE19_9PEZI</name>
<keyword evidence="8" id="KW-1133">Transmembrane helix</keyword>
<proteinExistence type="inferred from homology"/>
<dbReference type="STRING" id="1051616.A0A3M9YE19"/>
<keyword evidence="5 10" id="KW-0256">Endoplasmic reticulum</keyword>
<keyword evidence="4 10" id="KW-0677">Repeat</keyword>
<keyword evidence="2 10" id="KW-0853">WD repeat</keyword>
<evidence type="ECO:0000256" key="6">
    <source>
        <dbReference type="ARBA" id="ARBA00022892"/>
    </source>
</evidence>
<evidence type="ECO:0000256" key="1">
    <source>
        <dbReference type="ARBA" id="ARBA00022448"/>
    </source>
</evidence>
<evidence type="ECO:0000256" key="9">
    <source>
        <dbReference type="ARBA" id="ARBA00023136"/>
    </source>
</evidence>
<dbReference type="AlphaFoldDB" id="A0A3M9YE19"/>
<keyword evidence="13" id="KW-1185">Reference proteome</keyword>
<evidence type="ECO:0000256" key="4">
    <source>
        <dbReference type="ARBA" id="ARBA00022737"/>
    </source>
</evidence>
<comment type="subcellular location">
    <subcellularLocation>
        <location evidence="10">Endoplasmic reticulum membrane</location>
        <topology evidence="10">Single-pass type II membrane protein</topology>
    </subcellularLocation>
    <subcellularLocation>
        <location evidence="10">Golgi apparatus membrane</location>
        <topology evidence="10">Single-pass type II membrane protein</topology>
    </subcellularLocation>
</comment>
<evidence type="ECO:0000256" key="2">
    <source>
        <dbReference type="ARBA" id="ARBA00022574"/>
    </source>
</evidence>
<dbReference type="PANTHER" id="PTHR23284">
    <property type="entry name" value="PROLACTIN REGULATORY ELEMENT BINDING PROTEIN"/>
    <property type="match status" value="1"/>
</dbReference>
<accession>A0A3M9YE19</accession>
<evidence type="ECO:0000256" key="10">
    <source>
        <dbReference type="RuleBase" id="RU369019"/>
    </source>
</evidence>
<dbReference type="GO" id="GO:0000139">
    <property type="term" value="C:Golgi membrane"/>
    <property type="evidence" value="ECO:0007669"/>
    <property type="project" value="UniProtKB-SubCell"/>
</dbReference>
<dbReference type="Proteomes" id="UP000267145">
    <property type="component" value="Unassembled WGS sequence"/>
</dbReference>
<dbReference type="GeneID" id="39609158"/>
<dbReference type="RefSeq" id="XP_028495986.1">
    <property type="nucleotide sequence ID" value="XM_028639621.1"/>
</dbReference>
<dbReference type="GO" id="GO:0005085">
    <property type="term" value="F:guanyl-nucleotide exchange factor activity"/>
    <property type="evidence" value="ECO:0007669"/>
    <property type="project" value="InterPro"/>
</dbReference>
<dbReference type="EMBL" id="RBVV01000034">
    <property type="protein sequence ID" value="RNJ57828.1"/>
    <property type="molecule type" value="Genomic_DNA"/>
</dbReference>
<evidence type="ECO:0000256" key="8">
    <source>
        <dbReference type="ARBA" id="ARBA00022989"/>
    </source>
</evidence>
<dbReference type="Gene3D" id="2.130.10.10">
    <property type="entry name" value="YVTN repeat-like/Quinoprotein amine dehydrogenase"/>
    <property type="match status" value="1"/>
</dbReference>
<protein>
    <recommendedName>
        <fullName evidence="10">Guanine nucleotide-exchange factor SEC12</fullName>
    </recommendedName>
</protein>
<gene>
    <name evidence="12" type="ORF">D7B24_005469</name>
</gene>
<dbReference type="PANTHER" id="PTHR23284:SF0">
    <property type="entry name" value="PROLACTIN REGULATORY ELEMENT-BINDING PROTEIN"/>
    <property type="match status" value="1"/>
</dbReference>
<evidence type="ECO:0000256" key="11">
    <source>
        <dbReference type="SAM" id="MobiDB-lite"/>
    </source>
</evidence>
<keyword evidence="7 10" id="KW-0653">Protein transport</keyword>
<evidence type="ECO:0000256" key="3">
    <source>
        <dbReference type="ARBA" id="ARBA00022692"/>
    </source>
</evidence>
<evidence type="ECO:0000256" key="5">
    <source>
        <dbReference type="ARBA" id="ARBA00022824"/>
    </source>
</evidence>
<keyword evidence="1 10" id="KW-0813">Transport</keyword>
<reference evidence="12 13" key="1">
    <citation type="submission" date="2018-10" db="EMBL/GenBank/DDBJ databases">
        <title>Genome sequence of Verticillium nonalfalfae VnAa140.</title>
        <authorList>
            <person name="Stajich J.E."/>
            <person name="Kasson M.T."/>
        </authorList>
    </citation>
    <scope>NUCLEOTIDE SEQUENCE [LARGE SCALE GENOMIC DNA]</scope>
    <source>
        <strain evidence="12 13">VnAa140</strain>
    </source>
</reference>
<comment type="similarity">
    <text evidence="10">Belongs to the WD repeat SEC12 family.</text>
</comment>
<evidence type="ECO:0000313" key="12">
    <source>
        <dbReference type="EMBL" id="RNJ57828.1"/>
    </source>
</evidence>
<feature type="region of interest" description="Disordered" evidence="11">
    <location>
        <begin position="52"/>
        <end position="77"/>
    </location>
</feature>
<dbReference type="GO" id="GO:0005789">
    <property type="term" value="C:endoplasmic reticulum membrane"/>
    <property type="evidence" value="ECO:0007669"/>
    <property type="project" value="UniProtKB-SubCell"/>
</dbReference>
<comment type="function">
    <text evidence="10">Guanine nucleotide-exchange factor (GEF) required for the formation or budding of transport vesicles from the ER.</text>
</comment>
<dbReference type="InterPro" id="IPR015943">
    <property type="entry name" value="WD40/YVTN_repeat-like_dom_sf"/>
</dbReference>
<evidence type="ECO:0000313" key="13">
    <source>
        <dbReference type="Proteomes" id="UP000267145"/>
    </source>
</evidence>
<keyword evidence="6" id="KW-0931">ER-Golgi transport</keyword>
<dbReference type="GO" id="GO:0015031">
    <property type="term" value="P:protein transport"/>
    <property type="evidence" value="ECO:0007669"/>
    <property type="project" value="UniProtKB-KW"/>
</dbReference>
<dbReference type="GO" id="GO:0006888">
    <property type="term" value="P:endoplasmic reticulum to Golgi vesicle-mediated transport"/>
    <property type="evidence" value="ECO:0007669"/>
    <property type="project" value="UniProtKB-UniRule"/>
</dbReference>
<keyword evidence="3" id="KW-0812">Transmembrane</keyword>
<dbReference type="InterPro" id="IPR045260">
    <property type="entry name" value="Sec12-like"/>
</dbReference>
<dbReference type="GO" id="GO:0003400">
    <property type="term" value="P:regulation of COPII vesicle coating"/>
    <property type="evidence" value="ECO:0007669"/>
    <property type="project" value="UniProtKB-UniRule"/>
</dbReference>
<comment type="caution">
    <text evidence="12">The sequence shown here is derived from an EMBL/GenBank/DDBJ whole genome shotgun (WGS) entry which is preliminary data.</text>
</comment>
<sequence length="722" mass="77007">MEGLGRNGSGVKNGRKVCLSFATSPVAEDPQDLIIATRPLSISHLAPALQHLSSKTPRRQPEKRHIPSPVFLPSENHDTATASLSNLRLSLRSPKSPPHRQPAMAPTLPVTRLALGYPPFACDFDPQDATRLLVSGGGGANRSGVPNRITAVDAPFAENPRIAAEADLSRDEDAVNTIAIGQKKPGGSNKAPTFVYAGINSSTAELEKGKNEHFRVFSMAPSSSKSEKTAHTAVLNELSRTALFQHGEGDKETYQRLLRVSPPNPERPGQKQVGAVATGFAKRSQIVIFEVTPGQPPKSRGVLDISREATDLDVIQTGDDSFQVAYCDERELFVINVTKDDVTGPDLAYSMPEDGTGVQPSFRAIRYISPVFIMALSNLPRNSGVCLNGIRLPSGDIEEGRLAVSAKLPRFMTRAASFAVRNVNTPPGPGDRLGNTQFVIAVASFQTISLYTVEHRSAAHLDLLIELVPVMALKDVHPLNITSLALSAFAPPKAPNPTNLVINLASVSLNNDVAIHTIPLKKLKQQGAPAKKAGGPPRPSRYAVALVPPSKATRPLILLTVVVVILAAIAQYVLKSGVDPSEFFPKGTMVTPGKGGARAVEAVLPEVLTPGEFLARLVPEATTPQAGEVYVVREDAIPHADLEQAQGKENVAVPPQIKAELHEDTLKGKPAQSWDELSAEQKALWKARLEDAGHWAEHLGTGVFKGLVFSQIAGAVGQAVGG</sequence>